<reference evidence="2 3" key="2">
    <citation type="journal article" date="2015" name="Stand. Genomic Sci.">
        <title>Draft genome sequence of Cellulomonas carbonis T26(T) and comparative analysis of six Cellulomonas genomes.</title>
        <authorList>
            <person name="Zhuang W."/>
            <person name="Zhang S."/>
            <person name="Xia X."/>
            <person name="Wang G."/>
        </authorList>
    </citation>
    <scope>NUCLEOTIDE SEQUENCE [LARGE SCALE GENOMIC DNA]</scope>
    <source>
        <strain evidence="2 3">T26</strain>
    </source>
</reference>
<keyword evidence="3" id="KW-1185">Reference proteome</keyword>
<evidence type="ECO:0000313" key="3">
    <source>
        <dbReference type="Proteomes" id="UP000029839"/>
    </source>
</evidence>
<evidence type="ECO:0000256" key="1">
    <source>
        <dbReference type="SAM" id="MobiDB-lite"/>
    </source>
</evidence>
<dbReference type="Proteomes" id="UP000029839">
    <property type="component" value="Unassembled WGS sequence"/>
</dbReference>
<sequence>MADTNDLARARDALTAPADVLDTSLLGAVHDGLLSVPAEPTALPGTEDEAPRLAVRRRTGF</sequence>
<name>A0A0A0BRS4_9CELL</name>
<dbReference type="AlphaFoldDB" id="A0A0A0BRS4"/>
<gene>
    <name evidence="2" type="ORF">N868_18600</name>
</gene>
<dbReference type="EMBL" id="AXCY01000076">
    <property type="protein sequence ID" value="KGM09814.1"/>
    <property type="molecule type" value="Genomic_DNA"/>
</dbReference>
<reference evidence="2 3" key="1">
    <citation type="submission" date="2013-08" db="EMBL/GenBank/DDBJ databases">
        <title>Genome sequencing of Cellulomonas carbonis T26.</title>
        <authorList>
            <person name="Chen F."/>
            <person name="Li Y."/>
            <person name="Wang G."/>
        </authorList>
    </citation>
    <scope>NUCLEOTIDE SEQUENCE [LARGE SCALE GENOMIC DNA]</scope>
    <source>
        <strain evidence="2 3">T26</strain>
    </source>
</reference>
<feature type="region of interest" description="Disordered" evidence="1">
    <location>
        <begin position="36"/>
        <end position="61"/>
    </location>
</feature>
<dbReference type="RefSeq" id="WP_043608013.1">
    <property type="nucleotide sequence ID" value="NZ_AXCY01000076.1"/>
</dbReference>
<evidence type="ECO:0000313" key="2">
    <source>
        <dbReference type="EMBL" id="KGM09814.1"/>
    </source>
</evidence>
<proteinExistence type="predicted"/>
<comment type="caution">
    <text evidence="2">The sequence shown here is derived from an EMBL/GenBank/DDBJ whole genome shotgun (WGS) entry which is preliminary data.</text>
</comment>
<accession>A0A0A0BRS4</accession>
<protein>
    <submittedName>
        <fullName evidence="2">Uncharacterized protein</fullName>
    </submittedName>
</protein>
<dbReference type="OrthoDB" id="9987675at2"/>
<organism evidence="2 3">
    <name type="scientific">Cellulomonas carbonis T26</name>
    <dbReference type="NCBI Taxonomy" id="947969"/>
    <lineage>
        <taxon>Bacteria</taxon>
        <taxon>Bacillati</taxon>
        <taxon>Actinomycetota</taxon>
        <taxon>Actinomycetes</taxon>
        <taxon>Micrococcales</taxon>
        <taxon>Cellulomonadaceae</taxon>
        <taxon>Cellulomonas</taxon>
    </lineage>
</organism>